<keyword evidence="1" id="KW-0812">Transmembrane</keyword>
<feature type="transmembrane region" description="Helical" evidence="1">
    <location>
        <begin position="21"/>
        <end position="42"/>
    </location>
</feature>
<feature type="transmembrane region" description="Helical" evidence="1">
    <location>
        <begin position="105"/>
        <end position="126"/>
    </location>
</feature>
<dbReference type="RefSeq" id="WP_124069430.1">
    <property type="nucleotide sequence ID" value="NZ_CBCRXF010000017.1"/>
</dbReference>
<feature type="transmembrane region" description="Helical" evidence="1">
    <location>
        <begin position="48"/>
        <end position="66"/>
    </location>
</feature>
<evidence type="ECO:0000313" key="2">
    <source>
        <dbReference type="EMBL" id="VDC24152.1"/>
    </source>
</evidence>
<dbReference type="EMBL" id="UXAV01000030">
    <property type="protein sequence ID" value="VDC24152.1"/>
    <property type="molecule type" value="Genomic_DNA"/>
</dbReference>
<dbReference type="AlphaFoldDB" id="A0A3P5WSH0"/>
<proteinExistence type="predicted"/>
<evidence type="ECO:0000313" key="3">
    <source>
        <dbReference type="Proteomes" id="UP000270468"/>
    </source>
</evidence>
<accession>A0A3P5WSH0</accession>
<evidence type="ECO:0008006" key="4">
    <source>
        <dbReference type="Google" id="ProtNLM"/>
    </source>
</evidence>
<dbReference type="Proteomes" id="UP000270468">
    <property type="component" value="Unassembled WGS sequence"/>
</dbReference>
<organism evidence="2 3">
    <name type="scientific">Filibacter tadaridae</name>
    <dbReference type="NCBI Taxonomy" id="2483811"/>
    <lineage>
        <taxon>Bacteria</taxon>
        <taxon>Bacillati</taxon>
        <taxon>Bacillota</taxon>
        <taxon>Bacilli</taxon>
        <taxon>Bacillales</taxon>
        <taxon>Caryophanaceae</taxon>
        <taxon>Filibacter</taxon>
    </lineage>
</organism>
<feature type="transmembrane region" description="Helical" evidence="1">
    <location>
        <begin position="211"/>
        <end position="229"/>
    </location>
</feature>
<evidence type="ECO:0000256" key="1">
    <source>
        <dbReference type="SAM" id="Phobius"/>
    </source>
</evidence>
<keyword evidence="1" id="KW-0472">Membrane</keyword>
<sequence>MESWNQAILLAKFELRNSKKALVLLSLLLIPYAFFIIYSTPMYLETGFVLYDPFFLIIIGVAALWARPKEFQLKRAGNNSWVNPYFIMLHQLPISREILIKNRFVIYYAYAVPLHTLFFMSIYIFSETMRTTLTFPQYVAFALIWISFGLYWGSIYPVTDLGEAPTSSNFKTYLYSILFIIVVCGGLFLLHVYTGYGVVYWTMIAAKKWPLLSSIASMIAAYIGTILALRQANKKIKEIDYSI</sequence>
<dbReference type="OrthoDB" id="2965073at2"/>
<gene>
    <name evidence="2" type="ORF">FILTAD_01002</name>
</gene>
<feature type="transmembrane region" description="Helical" evidence="1">
    <location>
        <begin position="170"/>
        <end position="191"/>
    </location>
</feature>
<keyword evidence="3" id="KW-1185">Reference proteome</keyword>
<name>A0A3P5WSH0_9BACL</name>
<keyword evidence="1" id="KW-1133">Transmembrane helix</keyword>
<reference evidence="2 3" key="1">
    <citation type="submission" date="2018-11" db="EMBL/GenBank/DDBJ databases">
        <authorList>
            <person name="Criscuolo A."/>
        </authorList>
    </citation>
    <scope>NUCLEOTIDE SEQUENCE [LARGE SCALE GENOMIC DNA]</scope>
    <source>
        <strain evidence="2">ATB-66</strain>
    </source>
</reference>
<feature type="transmembrane region" description="Helical" evidence="1">
    <location>
        <begin position="138"/>
        <end position="158"/>
    </location>
</feature>
<protein>
    <recommendedName>
        <fullName evidence="4">ABC-2 family transporter protein</fullName>
    </recommendedName>
</protein>